<reference evidence="2 3" key="1">
    <citation type="submission" date="2019-08" db="EMBL/GenBank/DDBJ databases">
        <title>The genome of the soybean aphid Biotype 1, its phylome, world population structure and adaptation to the North American continent.</title>
        <authorList>
            <person name="Giordano R."/>
            <person name="Donthu R.K."/>
            <person name="Hernandez A.G."/>
            <person name="Wright C.L."/>
            <person name="Zimin A.V."/>
        </authorList>
    </citation>
    <scope>NUCLEOTIDE SEQUENCE [LARGE SCALE GENOMIC DNA]</scope>
    <source>
        <tissue evidence="2">Whole aphids</tissue>
    </source>
</reference>
<proteinExistence type="predicted"/>
<dbReference type="AlphaFoldDB" id="A0A6G0TB80"/>
<dbReference type="Proteomes" id="UP000475862">
    <property type="component" value="Unassembled WGS sequence"/>
</dbReference>
<comment type="caution">
    <text evidence="2">The sequence shown here is derived from an EMBL/GenBank/DDBJ whole genome shotgun (WGS) entry which is preliminary data.</text>
</comment>
<sequence>MDPFKYNGVNAINLHGYYAVLMLSSSFLLGGLSDFVFCLFVSILIYLERRCSDVMYLTHAVNEVLVHGNRITLYIFTLTPVHFSTNFERCSLFSHYILRSQKANDTISVRPSKIIRTELLKTDFEVPHDYTKSFRKNMYDLRRKDFPTFPQFLNSAVIQLKEMQNEDRFKFKNEKIIHVPENQNFI</sequence>
<name>A0A6G0TB80_APHGL</name>
<protein>
    <submittedName>
        <fullName evidence="2">Uncharacterized protein</fullName>
    </submittedName>
</protein>
<evidence type="ECO:0000313" key="3">
    <source>
        <dbReference type="Proteomes" id="UP000475862"/>
    </source>
</evidence>
<accession>A0A6G0TB80</accession>
<evidence type="ECO:0000313" key="2">
    <source>
        <dbReference type="EMBL" id="KAE9528801.1"/>
    </source>
</evidence>
<keyword evidence="3" id="KW-1185">Reference proteome</keyword>
<keyword evidence="1" id="KW-0472">Membrane</keyword>
<gene>
    <name evidence="2" type="ORF">AGLY_012376</name>
</gene>
<keyword evidence="1" id="KW-1133">Transmembrane helix</keyword>
<dbReference type="EMBL" id="VYZN01000048">
    <property type="protein sequence ID" value="KAE9528801.1"/>
    <property type="molecule type" value="Genomic_DNA"/>
</dbReference>
<evidence type="ECO:0000256" key="1">
    <source>
        <dbReference type="SAM" id="Phobius"/>
    </source>
</evidence>
<keyword evidence="1" id="KW-0812">Transmembrane</keyword>
<organism evidence="2 3">
    <name type="scientific">Aphis glycines</name>
    <name type="common">Soybean aphid</name>
    <dbReference type="NCBI Taxonomy" id="307491"/>
    <lineage>
        <taxon>Eukaryota</taxon>
        <taxon>Metazoa</taxon>
        <taxon>Ecdysozoa</taxon>
        <taxon>Arthropoda</taxon>
        <taxon>Hexapoda</taxon>
        <taxon>Insecta</taxon>
        <taxon>Pterygota</taxon>
        <taxon>Neoptera</taxon>
        <taxon>Paraneoptera</taxon>
        <taxon>Hemiptera</taxon>
        <taxon>Sternorrhyncha</taxon>
        <taxon>Aphidomorpha</taxon>
        <taxon>Aphidoidea</taxon>
        <taxon>Aphididae</taxon>
        <taxon>Aphidini</taxon>
        <taxon>Aphis</taxon>
        <taxon>Aphis</taxon>
    </lineage>
</organism>
<feature type="transmembrane region" description="Helical" evidence="1">
    <location>
        <begin position="20"/>
        <end position="47"/>
    </location>
</feature>